<dbReference type="RefSeq" id="WP_343759357.1">
    <property type="nucleotide sequence ID" value="NZ_BAAACG010000006.1"/>
</dbReference>
<sequence length="47" mass="5458">MDKDTKEALSYRLNVLYAYLEDLKLENAKEEILDLLKEAQDGVIVPF</sequence>
<dbReference type="Proteomes" id="UP001501510">
    <property type="component" value="Unassembled WGS sequence"/>
</dbReference>
<comment type="caution">
    <text evidence="1">The sequence shown here is derived from an EMBL/GenBank/DDBJ whole genome shotgun (WGS) entry which is preliminary data.</text>
</comment>
<organism evidence="1 2">
    <name type="scientific">Clostridium oceanicum</name>
    <dbReference type="NCBI Taxonomy" id="1543"/>
    <lineage>
        <taxon>Bacteria</taxon>
        <taxon>Bacillati</taxon>
        <taxon>Bacillota</taxon>
        <taxon>Clostridia</taxon>
        <taxon>Eubacteriales</taxon>
        <taxon>Clostridiaceae</taxon>
        <taxon>Clostridium</taxon>
    </lineage>
</organism>
<proteinExistence type="predicted"/>
<dbReference type="EMBL" id="BAAACG010000006">
    <property type="protein sequence ID" value="GAA0735549.1"/>
    <property type="molecule type" value="Genomic_DNA"/>
</dbReference>
<keyword evidence="2" id="KW-1185">Reference proteome</keyword>
<protein>
    <submittedName>
        <fullName evidence="1">Uncharacterized protein</fullName>
    </submittedName>
</protein>
<reference evidence="1 2" key="1">
    <citation type="journal article" date="2019" name="Int. J. Syst. Evol. Microbiol.">
        <title>The Global Catalogue of Microorganisms (GCM) 10K type strain sequencing project: providing services to taxonomists for standard genome sequencing and annotation.</title>
        <authorList>
            <consortium name="The Broad Institute Genomics Platform"/>
            <consortium name="The Broad Institute Genome Sequencing Center for Infectious Disease"/>
            <person name="Wu L."/>
            <person name="Ma J."/>
        </authorList>
    </citation>
    <scope>NUCLEOTIDE SEQUENCE [LARGE SCALE GENOMIC DNA]</scope>
    <source>
        <strain evidence="1 2">JCM 1407</strain>
    </source>
</reference>
<accession>A0ABN1JC20</accession>
<name>A0ABN1JC20_9CLOT</name>
<gene>
    <name evidence="1" type="ORF">GCM10008906_09390</name>
</gene>
<evidence type="ECO:0000313" key="1">
    <source>
        <dbReference type="EMBL" id="GAA0735549.1"/>
    </source>
</evidence>
<evidence type="ECO:0000313" key="2">
    <source>
        <dbReference type="Proteomes" id="UP001501510"/>
    </source>
</evidence>